<evidence type="ECO:0000256" key="1">
    <source>
        <dbReference type="ARBA" id="ARBA00006642"/>
    </source>
</evidence>
<dbReference type="CDD" id="cd02274">
    <property type="entry name" value="DHDPR_N"/>
    <property type="match status" value="1"/>
</dbReference>
<dbReference type="InterPro" id="IPR022663">
    <property type="entry name" value="DapB_C"/>
</dbReference>
<reference evidence="16" key="1">
    <citation type="submission" date="2023-01" db="EMBL/GenBank/DDBJ databases">
        <title>The genome sequence of Kordiimonadaceae bacterium 6D33.</title>
        <authorList>
            <person name="Liu Y."/>
        </authorList>
    </citation>
    <scope>NUCLEOTIDE SEQUENCE</scope>
    <source>
        <strain evidence="16">6D33</strain>
    </source>
</reference>
<dbReference type="NCBIfam" id="TIGR00036">
    <property type="entry name" value="dapB"/>
    <property type="match status" value="1"/>
</dbReference>
<comment type="catalytic activity">
    <reaction evidence="11 13">
        <text>(S)-2,3,4,5-tetrahydrodipicolinate + NADP(+) + H2O = (2S,4S)-4-hydroxy-2,3,4,5-tetrahydrodipicolinate + NADPH + H(+)</text>
        <dbReference type="Rhea" id="RHEA:35331"/>
        <dbReference type="ChEBI" id="CHEBI:15377"/>
        <dbReference type="ChEBI" id="CHEBI:15378"/>
        <dbReference type="ChEBI" id="CHEBI:16845"/>
        <dbReference type="ChEBI" id="CHEBI:57783"/>
        <dbReference type="ChEBI" id="CHEBI:58349"/>
        <dbReference type="ChEBI" id="CHEBI:67139"/>
        <dbReference type="EC" id="1.17.1.8"/>
    </reaction>
</comment>
<dbReference type="PANTHER" id="PTHR20836">
    <property type="entry name" value="DIHYDRODIPICOLINATE REDUCTASE"/>
    <property type="match status" value="1"/>
</dbReference>
<evidence type="ECO:0000256" key="2">
    <source>
        <dbReference type="ARBA" id="ARBA00022490"/>
    </source>
</evidence>
<comment type="function">
    <text evidence="13">Catalyzes the conversion of 4-hydroxy-tetrahydrodipicolinate (HTPA) to tetrahydrodipicolinate.</text>
</comment>
<evidence type="ECO:0000256" key="10">
    <source>
        <dbReference type="ARBA" id="ARBA00038983"/>
    </source>
</evidence>
<dbReference type="GO" id="GO:0008839">
    <property type="term" value="F:4-hydroxy-tetrahydrodipicolinate reductase"/>
    <property type="evidence" value="ECO:0007669"/>
    <property type="project" value="UniProtKB-UniRule"/>
</dbReference>
<dbReference type="HAMAP" id="MF_00102">
    <property type="entry name" value="DapB"/>
    <property type="match status" value="1"/>
</dbReference>
<dbReference type="SUPFAM" id="SSF51735">
    <property type="entry name" value="NAD(P)-binding Rossmann-fold domains"/>
    <property type="match status" value="1"/>
</dbReference>
<dbReference type="GO" id="GO:0005737">
    <property type="term" value="C:cytoplasm"/>
    <property type="evidence" value="ECO:0007669"/>
    <property type="project" value="UniProtKB-SubCell"/>
</dbReference>
<dbReference type="PANTHER" id="PTHR20836:SF0">
    <property type="entry name" value="4-HYDROXY-TETRAHYDRODIPICOLINATE REDUCTASE 1, CHLOROPLASTIC-RELATED"/>
    <property type="match status" value="1"/>
</dbReference>
<dbReference type="SUPFAM" id="SSF55347">
    <property type="entry name" value="Glyceraldehyde-3-phosphate dehydrogenase-like, C-terminal domain"/>
    <property type="match status" value="1"/>
</dbReference>
<dbReference type="Pfam" id="PF05173">
    <property type="entry name" value="DapB_C"/>
    <property type="match status" value="1"/>
</dbReference>
<dbReference type="EC" id="1.17.1.8" evidence="10 13"/>
<evidence type="ECO:0000256" key="5">
    <source>
        <dbReference type="ARBA" id="ARBA00022915"/>
    </source>
</evidence>
<keyword evidence="6 13" id="KW-0560">Oxidoreductase</keyword>
<accession>A0AAE9XP39</accession>
<evidence type="ECO:0000256" key="3">
    <source>
        <dbReference type="ARBA" id="ARBA00022605"/>
    </source>
</evidence>
<dbReference type="GO" id="GO:0051287">
    <property type="term" value="F:NAD binding"/>
    <property type="evidence" value="ECO:0007669"/>
    <property type="project" value="UniProtKB-UniRule"/>
</dbReference>
<evidence type="ECO:0000313" key="16">
    <source>
        <dbReference type="EMBL" id="WCL54608.1"/>
    </source>
</evidence>
<dbReference type="InterPro" id="IPR022664">
    <property type="entry name" value="DapB_N_CS"/>
</dbReference>
<evidence type="ECO:0000256" key="11">
    <source>
        <dbReference type="ARBA" id="ARBA00049080"/>
    </source>
</evidence>
<dbReference type="RefSeq" id="WP_289504327.1">
    <property type="nucleotide sequence ID" value="NZ_CP116805.1"/>
</dbReference>
<keyword evidence="3 13" id="KW-0028">Amino-acid biosynthesis</keyword>
<feature type="binding site" evidence="13">
    <location>
        <position position="152"/>
    </location>
    <ligand>
        <name>(S)-2,3,4,5-tetrahydrodipicolinate</name>
        <dbReference type="ChEBI" id="CHEBI:16845"/>
    </ligand>
</feature>
<evidence type="ECO:0000256" key="7">
    <source>
        <dbReference type="ARBA" id="ARBA00023027"/>
    </source>
</evidence>
<name>A0AAE9XP39_9PROT</name>
<dbReference type="FunFam" id="3.30.360.10:FF:000004">
    <property type="entry name" value="4-hydroxy-tetrahydrodipicolinate reductase"/>
    <property type="match status" value="1"/>
</dbReference>
<evidence type="ECO:0000256" key="12">
    <source>
        <dbReference type="ARBA" id="ARBA00049396"/>
    </source>
</evidence>
<dbReference type="PIRSF" id="PIRSF000161">
    <property type="entry name" value="DHPR"/>
    <property type="match status" value="1"/>
</dbReference>
<dbReference type="GO" id="GO:0050661">
    <property type="term" value="F:NADP binding"/>
    <property type="evidence" value="ECO:0007669"/>
    <property type="project" value="UniProtKB-UniRule"/>
</dbReference>
<comment type="caution">
    <text evidence="13">Was originally thought to be a dihydrodipicolinate reductase (DHDPR), catalyzing the conversion of dihydrodipicolinate to tetrahydrodipicolinate. However, it was shown in E.coli that the substrate of the enzymatic reaction is not dihydrodipicolinate (DHDP) but in fact (2S,4S)-4-hydroxy-2,3,4,5-tetrahydrodipicolinic acid (HTPA), the product released by the DapA-catalyzed reaction.</text>
</comment>
<evidence type="ECO:0000313" key="17">
    <source>
        <dbReference type="Proteomes" id="UP001217500"/>
    </source>
</evidence>
<sequence>MAEQALRVGIIGCMGRMGQAVAAVVTAADGLVLAGGIDRAGNPGQRLAGTGAPIVADIAGLFEISDVVIDFSAPGSTAAHAEAATVAATALVVGTTGLTASDHAALDAAGKSTAIVQAGNFSLGVNLLMALTEEAARVLGDDWDIDILEMHHRHKVDAPSGTALMLGEAAAKGRGVDLDTVACKARDGVIGERPVGEIGFATLRGGAVIGEHEVIFASDSERLVLSHKAENRSLFAKGAVVAARFAATVPAGRYSMQDVLKLQLGGQ</sequence>
<feature type="binding site" evidence="13">
    <location>
        <begin position="94"/>
        <end position="96"/>
    </location>
    <ligand>
        <name>NAD(+)</name>
        <dbReference type="ChEBI" id="CHEBI:57540"/>
    </ligand>
</feature>
<keyword evidence="4 13" id="KW-0521">NADP</keyword>
<evidence type="ECO:0000256" key="13">
    <source>
        <dbReference type="HAMAP-Rule" id="MF_00102"/>
    </source>
</evidence>
<feature type="binding site" evidence="13">
    <location>
        <begin position="12"/>
        <end position="17"/>
    </location>
    <ligand>
        <name>NAD(+)</name>
        <dbReference type="ChEBI" id="CHEBI:57540"/>
    </ligand>
</feature>
<dbReference type="Proteomes" id="UP001217500">
    <property type="component" value="Chromosome"/>
</dbReference>
<feature type="active site" description="Proton donor" evidence="13">
    <location>
        <position position="155"/>
    </location>
</feature>
<dbReference type="EMBL" id="CP116805">
    <property type="protein sequence ID" value="WCL54608.1"/>
    <property type="molecule type" value="Genomic_DNA"/>
</dbReference>
<dbReference type="Gene3D" id="3.40.50.720">
    <property type="entry name" value="NAD(P)-binding Rossmann-like Domain"/>
    <property type="match status" value="1"/>
</dbReference>
<evidence type="ECO:0000259" key="15">
    <source>
        <dbReference type="Pfam" id="PF05173"/>
    </source>
</evidence>
<organism evidence="16 17">
    <name type="scientific">Gimibacter soli</name>
    <dbReference type="NCBI Taxonomy" id="3024400"/>
    <lineage>
        <taxon>Bacteria</taxon>
        <taxon>Pseudomonadati</taxon>
        <taxon>Pseudomonadota</taxon>
        <taxon>Alphaproteobacteria</taxon>
        <taxon>Kordiimonadales</taxon>
        <taxon>Temperatibacteraceae</taxon>
        <taxon>Gimibacter</taxon>
    </lineage>
</organism>
<dbReference type="KEGG" id="gso:PH603_02400"/>
<evidence type="ECO:0000259" key="14">
    <source>
        <dbReference type="Pfam" id="PF01113"/>
    </source>
</evidence>
<feature type="binding site" evidence="13">
    <location>
        <position position="38"/>
    </location>
    <ligand>
        <name>NAD(+)</name>
        <dbReference type="ChEBI" id="CHEBI:57540"/>
    </ligand>
</feature>
<comment type="catalytic activity">
    <reaction evidence="12 13">
        <text>(S)-2,3,4,5-tetrahydrodipicolinate + NAD(+) + H2O = (2S,4S)-4-hydroxy-2,3,4,5-tetrahydrodipicolinate + NADH + H(+)</text>
        <dbReference type="Rhea" id="RHEA:35323"/>
        <dbReference type="ChEBI" id="CHEBI:15377"/>
        <dbReference type="ChEBI" id="CHEBI:15378"/>
        <dbReference type="ChEBI" id="CHEBI:16845"/>
        <dbReference type="ChEBI" id="CHEBI:57540"/>
        <dbReference type="ChEBI" id="CHEBI:57945"/>
        <dbReference type="ChEBI" id="CHEBI:67139"/>
        <dbReference type="EC" id="1.17.1.8"/>
    </reaction>
</comment>
<comment type="subunit">
    <text evidence="13">Homotetramer.</text>
</comment>
<dbReference type="InterPro" id="IPR000846">
    <property type="entry name" value="DapB_N"/>
</dbReference>
<dbReference type="AlphaFoldDB" id="A0AAE9XP39"/>
<comment type="subcellular location">
    <subcellularLocation>
        <location evidence="13">Cytoplasm</location>
    </subcellularLocation>
</comment>
<evidence type="ECO:0000256" key="8">
    <source>
        <dbReference type="ARBA" id="ARBA00023154"/>
    </source>
</evidence>
<feature type="binding site" evidence="13">
    <location>
        <begin position="118"/>
        <end position="121"/>
    </location>
    <ligand>
        <name>NAD(+)</name>
        <dbReference type="ChEBI" id="CHEBI:57540"/>
    </ligand>
</feature>
<keyword evidence="2 13" id="KW-0963">Cytoplasm</keyword>
<keyword evidence="8 13" id="KW-0457">Lysine biosynthesis</keyword>
<proteinExistence type="inferred from homology"/>
<dbReference type="Gene3D" id="3.30.360.10">
    <property type="entry name" value="Dihydrodipicolinate Reductase, domain 2"/>
    <property type="match status" value="1"/>
</dbReference>
<keyword evidence="7 13" id="KW-0520">NAD</keyword>
<feature type="binding site" evidence="13">
    <location>
        <begin position="161"/>
        <end position="162"/>
    </location>
    <ligand>
        <name>(S)-2,3,4,5-tetrahydrodipicolinate</name>
        <dbReference type="ChEBI" id="CHEBI:16845"/>
    </ligand>
</feature>
<feature type="domain" description="Dihydrodipicolinate reductase N-terminal" evidence="14">
    <location>
        <begin position="7"/>
        <end position="121"/>
    </location>
</feature>
<dbReference type="InterPro" id="IPR023940">
    <property type="entry name" value="DHDPR_bac"/>
</dbReference>
<comment type="pathway">
    <text evidence="9 13">Amino-acid biosynthesis; L-lysine biosynthesis via DAP pathway; (S)-tetrahydrodipicolinate from L-aspartate: step 4/4.</text>
</comment>
<evidence type="ECO:0000256" key="4">
    <source>
        <dbReference type="ARBA" id="ARBA00022857"/>
    </source>
</evidence>
<comment type="similarity">
    <text evidence="1 13">Belongs to the DapB family.</text>
</comment>
<feature type="active site" description="Proton donor/acceptor" evidence="13">
    <location>
        <position position="151"/>
    </location>
</feature>
<dbReference type="GO" id="GO:0019877">
    <property type="term" value="P:diaminopimelate biosynthetic process"/>
    <property type="evidence" value="ECO:0007669"/>
    <property type="project" value="UniProtKB-UniRule"/>
</dbReference>
<keyword evidence="5 13" id="KW-0220">Diaminopimelate biosynthesis</keyword>
<evidence type="ECO:0000256" key="6">
    <source>
        <dbReference type="ARBA" id="ARBA00023002"/>
    </source>
</evidence>
<dbReference type="Pfam" id="PF01113">
    <property type="entry name" value="DapB_N"/>
    <property type="match status" value="1"/>
</dbReference>
<keyword evidence="17" id="KW-1185">Reference proteome</keyword>
<evidence type="ECO:0000256" key="9">
    <source>
        <dbReference type="ARBA" id="ARBA00037922"/>
    </source>
</evidence>
<protein>
    <recommendedName>
        <fullName evidence="10 13">4-hydroxy-tetrahydrodipicolinate reductase</fullName>
        <shortName evidence="13">HTPA reductase</shortName>
        <ecNumber evidence="10 13">1.17.1.8</ecNumber>
    </recommendedName>
</protein>
<feature type="domain" description="Dihydrodipicolinate reductase C-terminal" evidence="15">
    <location>
        <begin position="124"/>
        <end position="260"/>
    </location>
</feature>
<dbReference type="PROSITE" id="PS01298">
    <property type="entry name" value="DAPB"/>
    <property type="match status" value="1"/>
</dbReference>
<dbReference type="GO" id="GO:0016726">
    <property type="term" value="F:oxidoreductase activity, acting on CH or CH2 groups, NAD or NADP as acceptor"/>
    <property type="evidence" value="ECO:0007669"/>
    <property type="project" value="UniProtKB-UniRule"/>
</dbReference>
<gene>
    <name evidence="13 16" type="primary">dapB</name>
    <name evidence="16" type="ORF">PH603_02400</name>
</gene>
<dbReference type="InterPro" id="IPR036291">
    <property type="entry name" value="NAD(P)-bd_dom_sf"/>
</dbReference>
<feature type="binding site" evidence="13">
    <location>
        <position position="39"/>
    </location>
    <ligand>
        <name>NADP(+)</name>
        <dbReference type="ChEBI" id="CHEBI:58349"/>
    </ligand>
</feature>
<dbReference type="GO" id="GO:0009089">
    <property type="term" value="P:lysine biosynthetic process via diaminopimelate"/>
    <property type="evidence" value="ECO:0007669"/>
    <property type="project" value="UniProtKB-UniRule"/>
</dbReference>